<reference evidence="2" key="1">
    <citation type="journal article" date="2013" name="Nature">
        <title>Pan genome of the phytoplankton Emiliania underpins its global distribution.</title>
        <authorList>
            <person name="Read B.A."/>
            <person name="Kegel J."/>
            <person name="Klute M.J."/>
            <person name="Kuo A."/>
            <person name="Lefebvre S.C."/>
            <person name="Maumus F."/>
            <person name="Mayer C."/>
            <person name="Miller J."/>
            <person name="Monier A."/>
            <person name="Salamov A."/>
            <person name="Young J."/>
            <person name="Aguilar M."/>
            <person name="Claverie J.M."/>
            <person name="Frickenhaus S."/>
            <person name="Gonzalez K."/>
            <person name="Herman E.K."/>
            <person name="Lin Y.C."/>
            <person name="Napier J."/>
            <person name="Ogata H."/>
            <person name="Sarno A.F."/>
            <person name="Shmutz J."/>
            <person name="Schroeder D."/>
            <person name="de Vargas C."/>
            <person name="Verret F."/>
            <person name="von Dassow P."/>
            <person name="Valentin K."/>
            <person name="Van de Peer Y."/>
            <person name="Wheeler G."/>
            <person name="Dacks J.B."/>
            <person name="Delwiche C.F."/>
            <person name="Dyhrman S.T."/>
            <person name="Glockner G."/>
            <person name="John U."/>
            <person name="Richards T."/>
            <person name="Worden A.Z."/>
            <person name="Zhang X."/>
            <person name="Grigoriev I.V."/>
            <person name="Allen A.E."/>
            <person name="Bidle K."/>
            <person name="Borodovsky M."/>
            <person name="Bowler C."/>
            <person name="Brownlee C."/>
            <person name="Cock J.M."/>
            <person name="Elias M."/>
            <person name="Gladyshev V.N."/>
            <person name="Groth M."/>
            <person name="Guda C."/>
            <person name="Hadaegh A."/>
            <person name="Iglesias-Rodriguez M.D."/>
            <person name="Jenkins J."/>
            <person name="Jones B.M."/>
            <person name="Lawson T."/>
            <person name="Leese F."/>
            <person name="Lindquist E."/>
            <person name="Lobanov A."/>
            <person name="Lomsadze A."/>
            <person name="Malik S.B."/>
            <person name="Marsh M.E."/>
            <person name="Mackinder L."/>
            <person name="Mock T."/>
            <person name="Mueller-Roeber B."/>
            <person name="Pagarete A."/>
            <person name="Parker M."/>
            <person name="Probert I."/>
            <person name="Quesneville H."/>
            <person name="Raines C."/>
            <person name="Rensing S.A."/>
            <person name="Riano-Pachon D.M."/>
            <person name="Richier S."/>
            <person name="Rokitta S."/>
            <person name="Shiraiwa Y."/>
            <person name="Soanes D.M."/>
            <person name="van der Giezen M."/>
            <person name="Wahlund T.M."/>
            <person name="Williams B."/>
            <person name="Wilson W."/>
            <person name="Wolfe G."/>
            <person name="Wurch L.L."/>
        </authorList>
    </citation>
    <scope>NUCLEOTIDE SEQUENCE</scope>
</reference>
<organism evidence="1 2">
    <name type="scientific">Emiliania huxleyi (strain CCMP1516)</name>
    <dbReference type="NCBI Taxonomy" id="280463"/>
    <lineage>
        <taxon>Eukaryota</taxon>
        <taxon>Haptista</taxon>
        <taxon>Haptophyta</taxon>
        <taxon>Prymnesiophyceae</taxon>
        <taxon>Isochrysidales</taxon>
        <taxon>Noelaerhabdaceae</taxon>
        <taxon>Emiliania</taxon>
    </lineage>
</organism>
<evidence type="ECO:0000313" key="1">
    <source>
        <dbReference type="EnsemblProtists" id="EOD06871"/>
    </source>
</evidence>
<dbReference type="PaxDb" id="2903-EOD06871"/>
<sequence length="174" mass="18992">MPRRQPQLAASYRGAASEYFRRAAVLGSVDASIRLALLLSEDLTAEHSASSWRLANELYAEAARHGSADATWHLGYNYLKGRGLPKDWGRAWALMRDGGMHSRFAELRGPEKLLFSLLRAVYEARVFIVFAALGSFVLATGGKRAPGFGAGAAATAVWHEDDDAAADDFDEFDD</sequence>
<name>A0A0D3I6I6_EMIH1</name>
<dbReference type="KEGG" id="ehx:EMIHUDRAFT_460066"/>
<proteinExistence type="predicted"/>
<accession>A0A0D3I6I6</accession>
<reference evidence="1" key="2">
    <citation type="submission" date="2024-10" db="UniProtKB">
        <authorList>
            <consortium name="EnsemblProtists"/>
        </authorList>
    </citation>
    <scope>IDENTIFICATION</scope>
</reference>
<dbReference type="Gene3D" id="1.25.40.10">
    <property type="entry name" value="Tetratricopeptide repeat domain"/>
    <property type="match status" value="1"/>
</dbReference>
<dbReference type="Proteomes" id="UP000013827">
    <property type="component" value="Unassembled WGS sequence"/>
</dbReference>
<protein>
    <submittedName>
        <fullName evidence="1">Uncharacterized protein</fullName>
    </submittedName>
</protein>
<dbReference type="AlphaFoldDB" id="A0A0D3I6I6"/>
<keyword evidence="2" id="KW-1185">Reference proteome</keyword>
<dbReference type="HOGENOM" id="CLU_1542908_0_0_1"/>
<dbReference type="SUPFAM" id="SSF81901">
    <property type="entry name" value="HCP-like"/>
    <property type="match status" value="1"/>
</dbReference>
<dbReference type="RefSeq" id="XP_005759300.1">
    <property type="nucleotide sequence ID" value="XM_005759243.1"/>
</dbReference>
<evidence type="ECO:0000313" key="2">
    <source>
        <dbReference type="Proteomes" id="UP000013827"/>
    </source>
</evidence>
<dbReference type="EnsemblProtists" id="EOD06871">
    <property type="protein sequence ID" value="EOD06871"/>
    <property type="gene ID" value="EMIHUDRAFT_460066"/>
</dbReference>
<dbReference type="GeneID" id="17253023"/>
<dbReference type="InterPro" id="IPR011990">
    <property type="entry name" value="TPR-like_helical_dom_sf"/>
</dbReference>